<dbReference type="RefSeq" id="WP_196281558.1">
    <property type="nucleotide sequence ID" value="NZ_JADQDQ010000003.1"/>
</dbReference>
<feature type="chain" id="PRO_5046308218" description="Alpha/beta hydrolase" evidence="1">
    <location>
        <begin position="21"/>
        <end position="335"/>
    </location>
</feature>
<dbReference type="Gene3D" id="3.40.50.1820">
    <property type="entry name" value="alpha/beta hydrolase"/>
    <property type="match status" value="1"/>
</dbReference>
<evidence type="ECO:0000256" key="1">
    <source>
        <dbReference type="SAM" id="SignalP"/>
    </source>
</evidence>
<evidence type="ECO:0000313" key="3">
    <source>
        <dbReference type="Proteomes" id="UP000597617"/>
    </source>
</evidence>
<reference evidence="2 3" key="1">
    <citation type="submission" date="2020-11" db="EMBL/GenBank/DDBJ databases">
        <authorList>
            <person name="Kim M.K."/>
        </authorList>
    </citation>
    <scope>NUCLEOTIDE SEQUENCE [LARGE SCALE GENOMIC DNA]</scope>
    <source>
        <strain evidence="2 3">BT683</strain>
    </source>
</reference>
<sequence>MRIVFLLLLLLFNLATSAAAQSTAVPRTPADFGYRQLVVMFGKDSVNVLVLSPKGREQAKMPLLLWVQGSLPTPLIMYDQHGAYPVFPFRPDLSAARCHFAIISKPGVALVANVQGVNPNRVFAEKTPPLYYCQRNYLDYYVRRNVAVLRYLKKQPWVDASQVIVGGHSEGSTVAAHLAAVPGLVSRAVYLSGNPLGRMHSNLVEARQEQAAGDTAAVPQMFRYWHDVLTDPARADCAPGDNNRTTMSFSAAPLPVLLRAKVPVFVGFGTRDRGVAGDDYLRLEAQRLRNTNLIFREYPGREHNFFGYKDGKVNYDDFYWDKVGADFLRWAGLIK</sequence>
<dbReference type="EMBL" id="JADQDQ010000003">
    <property type="protein sequence ID" value="MBF9237171.1"/>
    <property type="molecule type" value="Genomic_DNA"/>
</dbReference>
<evidence type="ECO:0008006" key="4">
    <source>
        <dbReference type="Google" id="ProtNLM"/>
    </source>
</evidence>
<dbReference type="PANTHER" id="PTHR43265">
    <property type="entry name" value="ESTERASE ESTD"/>
    <property type="match status" value="1"/>
</dbReference>
<dbReference type="SUPFAM" id="SSF53474">
    <property type="entry name" value="alpha/beta-Hydrolases"/>
    <property type="match status" value="1"/>
</dbReference>
<gene>
    <name evidence="2" type="ORF">I2I05_07160</name>
</gene>
<accession>A0ABS0IFN8</accession>
<name>A0ABS0IFN8_9BACT</name>
<comment type="caution">
    <text evidence="2">The sequence shown here is derived from an EMBL/GenBank/DDBJ whole genome shotgun (WGS) entry which is preliminary data.</text>
</comment>
<keyword evidence="1" id="KW-0732">Signal</keyword>
<proteinExistence type="predicted"/>
<keyword evidence="3" id="KW-1185">Reference proteome</keyword>
<organism evidence="2 3">
    <name type="scientific">Hymenobacter jeongseonensis</name>
    <dbReference type="NCBI Taxonomy" id="2791027"/>
    <lineage>
        <taxon>Bacteria</taxon>
        <taxon>Pseudomonadati</taxon>
        <taxon>Bacteroidota</taxon>
        <taxon>Cytophagia</taxon>
        <taxon>Cytophagales</taxon>
        <taxon>Hymenobacteraceae</taxon>
        <taxon>Hymenobacter</taxon>
    </lineage>
</organism>
<protein>
    <recommendedName>
        <fullName evidence="4">Alpha/beta hydrolase</fullName>
    </recommendedName>
</protein>
<evidence type="ECO:0000313" key="2">
    <source>
        <dbReference type="EMBL" id="MBF9237171.1"/>
    </source>
</evidence>
<dbReference type="PANTHER" id="PTHR43265:SF1">
    <property type="entry name" value="ESTERASE ESTD"/>
    <property type="match status" value="1"/>
</dbReference>
<feature type="signal peptide" evidence="1">
    <location>
        <begin position="1"/>
        <end position="20"/>
    </location>
</feature>
<dbReference type="InterPro" id="IPR029058">
    <property type="entry name" value="AB_hydrolase_fold"/>
</dbReference>
<dbReference type="Proteomes" id="UP000597617">
    <property type="component" value="Unassembled WGS sequence"/>
</dbReference>
<dbReference type="InterPro" id="IPR053145">
    <property type="entry name" value="AB_hydrolase_Est10"/>
</dbReference>